<keyword evidence="5" id="KW-0540">Nuclease</keyword>
<evidence type="ECO:0000256" key="1">
    <source>
        <dbReference type="ARBA" id="ARBA00010923"/>
    </source>
</evidence>
<dbReference type="Gene3D" id="3.90.220.20">
    <property type="entry name" value="DNA methylase specificity domains"/>
    <property type="match status" value="2"/>
</dbReference>
<protein>
    <submittedName>
        <fullName evidence="5">Restriction endonuclease subunit S</fullName>
    </submittedName>
</protein>
<keyword evidence="5" id="KW-0255">Endonuclease</keyword>
<keyword evidence="6" id="KW-1185">Reference proteome</keyword>
<sequence>MKLSDLFEIHNGLTTTNLTIYSKSFPGSIPFLRPSSTQQRTLAGWIKKESISSEDVYPIGSLFVSTNGEGSHTYSYVSQFEFACNSDVSVLLPKKNMSISEKIYYAKCITANRFRFSYGRKPKGNRLKDIDLPNAIPIWVQSLKLDDITLNLDIYKYTTPSKSITTGDREYVRLSEIFDVNYGTSLELNRLDKTTKSNGGIPFISRVMGNNGVSAYVKKISGIDPIQANVLSCALGGNVLSTFLQEEPFYSGRDVAYLVPKYDLSKEELLFYCYCIELNKFRFSYGRQANRSLKHLYIPSISSIPEWVYGSVNRVIESIDISPSPSLAQAIL</sequence>
<dbReference type="Pfam" id="PF01420">
    <property type="entry name" value="Methylase_S"/>
    <property type="match status" value="2"/>
</dbReference>
<reference evidence="5" key="1">
    <citation type="submission" date="2021-08" db="EMBL/GenBank/DDBJ databases">
        <title>Comparative analyses of Brucepasteria parasyntrophica and Teretinema zuelzerae.</title>
        <authorList>
            <person name="Song Y."/>
            <person name="Brune A."/>
        </authorList>
    </citation>
    <scope>NUCLEOTIDE SEQUENCE</scope>
    <source>
        <strain evidence="5">DSM 1903</strain>
    </source>
</reference>
<accession>A0AAE3JK23</accession>
<dbReference type="EMBL" id="JAINWA010000001">
    <property type="protein sequence ID" value="MCD1653564.1"/>
    <property type="molecule type" value="Genomic_DNA"/>
</dbReference>
<keyword evidence="5" id="KW-0378">Hydrolase</keyword>
<comment type="similarity">
    <text evidence="1">Belongs to the type-I restriction system S methylase family.</text>
</comment>
<evidence type="ECO:0000259" key="4">
    <source>
        <dbReference type="Pfam" id="PF01420"/>
    </source>
</evidence>
<dbReference type="InterPro" id="IPR000055">
    <property type="entry name" value="Restrct_endonuc_typeI_TRD"/>
</dbReference>
<dbReference type="GO" id="GO:0004519">
    <property type="term" value="F:endonuclease activity"/>
    <property type="evidence" value="ECO:0007669"/>
    <property type="project" value="UniProtKB-KW"/>
</dbReference>
<dbReference type="GO" id="GO:0009307">
    <property type="term" value="P:DNA restriction-modification system"/>
    <property type="evidence" value="ECO:0007669"/>
    <property type="project" value="UniProtKB-KW"/>
</dbReference>
<proteinExistence type="inferred from homology"/>
<evidence type="ECO:0000313" key="6">
    <source>
        <dbReference type="Proteomes" id="UP001198163"/>
    </source>
</evidence>
<keyword evidence="2" id="KW-0680">Restriction system</keyword>
<feature type="domain" description="Type I restriction modification DNA specificity" evidence="4">
    <location>
        <begin position="1"/>
        <end position="107"/>
    </location>
</feature>
<evidence type="ECO:0000313" key="5">
    <source>
        <dbReference type="EMBL" id="MCD1653564.1"/>
    </source>
</evidence>
<organism evidence="5 6">
    <name type="scientific">Teretinema zuelzerae</name>
    <dbReference type="NCBI Taxonomy" id="156"/>
    <lineage>
        <taxon>Bacteria</taxon>
        <taxon>Pseudomonadati</taxon>
        <taxon>Spirochaetota</taxon>
        <taxon>Spirochaetia</taxon>
        <taxon>Spirochaetales</taxon>
        <taxon>Treponemataceae</taxon>
        <taxon>Teretinema</taxon>
    </lineage>
</organism>
<evidence type="ECO:0000256" key="3">
    <source>
        <dbReference type="ARBA" id="ARBA00023125"/>
    </source>
</evidence>
<name>A0AAE3JK23_9SPIR</name>
<dbReference type="InterPro" id="IPR044946">
    <property type="entry name" value="Restrct_endonuc_typeI_TRD_sf"/>
</dbReference>
<gene>
    <name evidence="5" type="ORF">K7J14_02480</name>
</gene>
<dbReference type="AlphaFoldDB" id="A0AAE3JK23"/>
<dbReference type="GO" id="GO:0003677">
    <property type="term" value="F:DNA binding"/>
    <property type="evidence" value="ECO:0007669"/>
    <property type="project" value="UniProtKB-KW"/>
</dbReference>
<feature type="domain" description="Type I restriction modification DNA specificity" evidence="4">
    <location>
        <begin position="170"/>
        <end position="294"/>
    </location>
</feature>
<dbReference type="SUPFAM" id="SSF116734">
    <property type="entry name" value="DNA methylase specificity domain"/>
    <property type="match status" value="2"/>
</dbReference>
<evidence type="ECO:0000256" key="2">
    <source>
        <dbReference type="ARBA" id="ARBA00022747"/>
    </source>
</evidence>
<comment type="caution">
    <text evidence="5">The sequence shown here is derived from an EMBL/GenBank/DDBJ whole genome shotgun (WGS) entry which is preliminary data.</text>
</comment>
<keyword evidence="3" id="KW-0238">DNA-binding</keyword>
<dbReference type="Proteomes" id="UP001198163">
    <property type="component" value="Unassembled WGS sequence"/>
</dbReference>
<dbReference type="RefSeq" id="WP_230752672.1">
    <property type="nucleotide sequence ID" value="NZ_JAINWA010000001.1"/>
</dbReference>